<sequence>MSGTRNTSQGDNHGTQIQIGSVGGPVSIHQPEARTVRILPQRETSVFQNRTEELALFDTLLERAESGEGGWLWSVVGGPAVGKTTLVLTWIIQNRHRFGHAQLAVACGGDPGLGRGRGVEQVCDEYFHAVGVDTDAPGFDTLEGKLSLFRQHTEGRPVVILLDDVRTAAQVEPFLSDLPGTVVITTSREPVRGLGMRRPAAVQVGPLADEAITALFDDVLGPERRTAEPEAFTRLVDLCGGIPLFAGYAAGLLYDSTDLSVAELVERMAESGRIDFLEEVSEAATRPAAVFDVPYQALDPDAARLYRALGTHPTRDFDAWLARAYFSDEPERGSKALRQLLNRTLVKTDWAGRYVMEDLTYEHAGWVARTRGSAQERRLDQRRTRGYYLFGAVAADTAKRWRLGPLYGRASPYPLPDFTEAKRPSAAEPPENAGEQLDQWLKRRRRVRERSALLKPRKAEWDPSPAVWFEANLEAIMACVESTGRVWDGSRPEPGYAWQVAEAANAYFTGHGRIDERLTLLALAARDAEAGGDADATARIRAQWGEALLGRGRLAEARRQLELSLAAARTEGADPRGLGAALEWLGILERREGERAASERLLKESLPFLDHTRTRPLALHHMHLGDTALWAHDHEVAAERYEESLRLFGEHALREGPDHANEGKVLERLARLTEKDDPARSVTLLNTALDHFLAADRAYQVGKALERLGDLGDAPEQRWTTAAEVFDLVGATGAADRARGRLG</sequence>
<dbReference type="RefSeq" id="WP_184367928.1">
    <property type="nucleotide sequence ID" value="NZ_BAAAKM010000012.1"/>
</dbReference>
<accession>A0A840WBS2</accession>
<organism evidence="2 3">
    <name type="scientific">Nocardiopsis metallicus</name>
    <dbReference type="NCBI Taxonomy" id="179819"/>
    <lineage>
        <taxon>Bacteria</taxon>
        <taxon>Bacillati</taxon>
        <taxon>Actinomycetota</taxon>
        <taxon>Actinomycetes</taxon>
        <taxon>Streptosporangiales</taxon>
        <taxon>Nocardiopsidaceae</taxon>
        <taxon>Nocardiopsis</taxon>
    </lineage>
</organism>
<dbReference type="SUPFAM" id="SSF52540">
    <property type="entry name" value="P-loop containing nucleoside triphosphate hydrolases"/>
    <property type="match status" value="1"/>
</dbReference>
<protein>
    <submittedName>
        <fullName evidence="2">Tetratricopeptide (TPR) repeat protein</fullName>
    </submittedName>
</protein>
<keyword evidence="3" id="KW-1185">Reference proteome</keyword>
<proteinExistence type="predicted"/>
<dbReference type="EMBL" id="JACHDO010000001">
    <property type="protein sequence ID" value="MBB5494439.1"/>
    <property type="molecule type" value="Genomic_DNA"/>
</dbReference>
<gene>
    <name evidence="2" type="ORF">HNR07_005576</name>
</gene>
<dbReference type="InterPro" id="IPR011990">
    <property type="entry name" value="TPR-like_helical_dom_sf"/>
</dbReference>
<evidence type="ECO:0000313" key="3">
    <source>
        <dbReference type="Proteomes" id="UP000579647"/>
    </source>
</evidence>
<dbReference type="InterPro" id="IPR027417">
    <property type="entry name" value="P-loop_NTPase"/>
</dbReference>
<feature type="compositionally biased region" description="Polar residues" evidence="1">
    <location>
        <begin position="1"/>
        <end position="19"/>
    </location>
</feature>
<evidence type="ECO:0000313" key="2">
    <source>
        <dbReference type="EMBL" id="MBB5494439.1"/>
    </source>
</evidence>
<dbReference type="Gene3D" id="3.40.50.300">
    <property type="entry name" value="P-loop containing nucleotide triphosphate hydrolases"/>
    <property type="match status" value="1"/>
</dbReference>
<evidence type="ECO:0000256" key="1">
    <source>
        <dbReference type="SAM" id="MobiDB-lite"/>
    </source>
</evidence>
<dbReference type="Gene3D" id="1.25.40.10">
    <property type="entry name" value="Tetratricopeptide repeat domain"/>
    <property type="match status" value="1"/>
</dbReference>
<feature type="region of interest" description="Disordered" evidence="1">
    <location>
        <begin position="1"/>
        <end position="27"/>
    </location>
</feature>
<comment type="caution">
    <text evidence="2">The sequence shown here is derived from an EMBL/GenBank/DDBJ whole genome shotgun (WGS) entry which is preliminary data.</text>
</comment>
<dbReference type="Proteomes" id="UP000579647">
    <property type="component" value="Unassembled WGS sequence"/>
</dbReference>
<dbReference type="AlphaFoldDB" id="A0A840WBS2"/>
<reference evidence="2 3" key="1">
    <citation type="submission" date="2020-08" db="EMBL/GenBank/DDBJ databases">
        <title>Sequencing the genomes of 1000 actinobacteria strains.</title>
        <authorList>
            <person name="Klenk H.-P."/>
        </authorList>
    </citation>
    <scope>NUCLEOTIDE SEQUENCE [LARGE SCALE GENOMIC DNA]</scope>
    <source>
        <strain evidence="2 3">DSM 44598</strain>
    </source>
</reference>
<name>A0A840WBS2_9ACTN</name>